<accession>A0A7V8NP55</accession>
<feature type="transmembrane region" description="Helical" evidence="1">
    <location>
        <begin position="54"/>
        <end position="75"/>
    </location>
</feature>
<keyword evidence="1" id="KW-0472">Membrane</keyword>
<comment type="caution">
    <text evidence="2">The sequence shown here is derived from an EMBL/GenBank/DDBJ whole genome shotgun (WGS) entry which is preliminary data.</text>
</comment>
<keyword evidence="3" id="KW-1185">Reference proteome</keyword>
<protein>
    <submittedName>
        <fullName evidence="2">Uncharacterized protein</fullName>
    </submittedName>
</protein>
<feature type="transmembrane region" description="Helical" evidence="1">
    <location>
        <begin position="27"/>
        <end position="47"/>
    </location>
</feature>
<keyword evidence="1" id="KW-0812">Transmembrane</keyword>
<evidence type="ECO:0000313" key="2">
    <source>
        <dbReference type="EMBL" id="MBA0084967.1"/>
    </source>
</evidence>
<dbReference type="AlphaFoldDB" id="A0A7V8NP55"/>
<name>A0A7V8NP55_9BACT</name>
<sequence>MAGFLMEYPFYLLLGFARLRGRFRGRALVVFLVASALLPYLTCYLPLGQFQWSAALRLAVLALVLGLWYLVLPVAPPTDGAFLI</sequence>
<feature type="non-terminal residue" evidence="2">
    <location>
        <position position="84"/>
    </location>
</feature>
<evidence type="ECO:0000256" key="1">
    <source>
        <dbReference type="SAM" id="Phobius"/>
    </source>
</evidence>
<organism evidence="2 3">
    <name type="scientific">Candidatus Acidiferrum panamense</name>
    <dbReference type="NCBI Taxonomy" id="2741543"/>
    <lineage>
        <taxon>Bacteria</taxon>
        <taxon>Pseudomonadati</taxon>
        <taxon>Acidobacteriota</taxon>
        <taxon>Terriglobia</taxon>
        <taxon>Candidatus Acidiferrales</taxon>
        <taxon>Candidatus Acidiferrum</taxon>
    </lineage>
</organism>
<reference evidence="2" key="1">
    <citation type="submission" date="2020-06" db="EMBL/GenBank/DDBJ databases">
        <title>Legume-microbial interactions unlock mineral nutrients during tropical forest succession.</title>
        <authorList>
            <person name="Epihov D.Z."/>
        </authorList>
    </citation>
    <scope>NUCLEOTIDE SEQUENCE [LARGE SCALE GENOMIC DNA]</scope>
    <source>
        <strain evidence="2">Pan2503</strain>
    </source>
</reference>
<keyword evidence="1" id="KW-1133">Transmembrane helix</keyword>
<gene>
    <name evidence="2" type="ORF">HRJ53_08225</name>
</gene>
<evidence type="ECO:0000313" key="3">
    <source>
        <dbReference type="Proteomes" id="UP000567293"/>
    </source>
</evidence>
<proteinExistence type="predicted"/>
<dbReference type="EMBL" id="JACDQQ010000795">
    <property type="protein sequence ID" value="MBA0084967.1"/>
    <property type="molecule type" value="Genomic_DNA"/>
</dbReference>
<dbReference type="Proteomes" id="UP000567293">
    <property type="component" value="Unassembled WGS sequence"/>
</dbReference>